<proteinExistence type="inferred from homology"/>
<dbReference type="SUPFAM" id="SSF52402">
    <property type="entry name" value="Adenine nucleotide alpha hydrolases-like"/>
    <property type="match status" value="1"/>
</dbReference>
<dbReference type="EMBL" id="RBAK01000005">
    <property type="protein sequence ID" value="RKN46142.1"/>
    <property type="molecule type" value="Genomic_DNA"/>
</dbReference>
<gene>
    <name evidence="4" type="ORF">D7223_14425</name>
</gene>
<organism evidence="4 5">
    <name type="scientific">Micromonospora endolithica</name>
    <dbReference type="NCBI Taxonomy" id="230091"/>
    <lineage>
        <taxon>Bacteria</taxon>
        <taxon>Bacillati</taxon>
        <taxon>Actinomycetota</taxon>
        <taxon>Actinomycetes</taxon>
        <taxon>Micromonosporales</taxon>
        <taxon>Micromonosporaceae</taxon>
        <taxon>Micromonospora</taxon>
    </lineage>
</organism>
<comment type="similarity">
    <text evidence="1">Belongs to the universal stress protein A family.</text>
</comment>
<comment type="caution">
    <text evidence="4">The sequence shown here is derived from an EMBL/GenBank/DDBJ whole genome shotgun (WGS) entry which is preliminary data.</text>
</comment>
<keyword evidence="5" id="KW-1185">Reference proteome</keyword>
<dbReference type="InterPro" id="IPR006015">
    <property type="entry name" value="Universal_stress_UspA"/>
</dbReference>
<dbReference type="PANTHER" id="PTHR46553">
    <property type="entry name" value="ADENINE NUCLEOTIDE ALPHA HYDROLASES-LIKE SUPERFAMILY PROTEIN"/>
    <property type="match status" value="1"/>
</dbReference>
<dbReference type="PANTHER" id="PTHR46553:SF3">
    <property type="entry name" value="ADENINE NUCLEOTIDE ALPHA HYDROLASES-LIKE SUPERFAMILY PROTEIN"/>
    <property type="match status" value="1"/>
</dbReference>
<evidence type="ECO:0000313" key="4">
    <source>
        <dbReference type="EMBL" id="RKN46142.1"/>
    </source>
</evidence>
<dbReference type="InterPro" id="IPR014729">
    <property type="entry name" value="Rossmann-like_a/b/a_fold"/>
</dbReference>
<dbReference type="Pfam" id="PF00582">
    <property type="entry name" value="Usp"/>
    <property type="match status" value="1"/>
</dbReference>
<feature type="region of interest" description="Disordered" evidence="2">
    <location>
        <begin position="197"/>
        <end position="218"/>
    </location>
</feature>
<protein>
    <submittedName>
        <fullName evidence="4">Universal stress protein</fullName>
    </submittedName>
</protein>
<feature type="compositionally biased region" description="Low complexity" evidence="2">
    <location>
        <begin position="202"/>
        <end position="218"/>
    </location>
</feature>
<evidence type="ECO:0000313" key="5">
    <source>
        <dbReference type="Proteomes" id="UP000281726"/>
    </source>
</evidence>
<name>A0A3A9ZC89_9ACTN</name>
<accession>A0A3A9ZC89</accession>
<dbReference type="OrthoDB" id="3402850at2"/>
<dbReference type="AlphaFoldDB" id="A0A3A9ZC89"/>
<dbReference type="CDD" id="cd00293">
    <property type="entry name" value="USP-like"/>
    <property type="match status" value="1"/>
</dbReference>
<dbReference type="PRINTS" id="PR01438">
    <property type="entry name" value="UNVRSLSTRESS"/>
</dbReference>
<dbReference type="Proteomes" id="UP000281726">
    <property type="component" value="Unassembled WGS sequence"/>
</dbReference>
<sequence length="250" mass="25804">MTTIRAPIVVGVDGSDDALPRRPLRRPRGRLATCAPTHRPRFRLTLFHVPLDPPEHGPPEAGLRNQADVIVEHAADTAATAQPGLEVTGVVVTGAPSKMLTAESHTADMIVIGARGPGNFTGLLIGTVAGQTTTHATCSVLIVKGDTDRTGPVIVGVDGSPTNDHAIGFAFGEAFQRAAPRRANYAWQPAGASTTNNTCVMNPASSPTPTPNSSSSAPAARGGFILLGSTSLALLHHAPCPAAIVHHLMP</sequence>
<reference evidence="4 5" key="1">
    <citation type="journal article" date="2004" name="Syst. Appl. Microbiol.">
        <title>Cryptoendolithic actinomycetes from antarctic sandstone rock samples: Micromonospora endolithica sp. nov. and two isolates related to Micromonospora coerulea Jensen 1932.</title>
        <authorList>
            <person name="Hirsch P."/>
            <person name="Mevs U."/>
            <person name="Kroppenstedt R.M."/>
            <person name="Schumann P."/>
            <person name="Stackebrandt E."/>
        </authorList>
    </citation>
    <scope>NUCLEOTIDE SEQUENCE [LARGE SCALE GENOMIC DNA]</scope>
    <source>
        <strain evidence="4 5">JCM 12677</strain>
    </source>
</reference>
<evidence type="ECO:0000259" key="3">
    <source>
        <dbReference type="Pfam" id="PF00582"/>
    </source>
</evidence>
<dbReference type="RefSeq" id="WP_120728925.1">
    <property type="nucleotide sequence ID" value="NZ_RBAK01000005.1"/>
</dbReference>
<dbReference type="Gene3D" id="3.40.50.620">
    <property type="entry name" value="HUPs"/>
    <property type="match status" value="2"/>
</dbReference>
<dbReference type="InterPro" id="IPR006016">
    <property type="entry name" value="UspA"/>
</dbReference>
<feature type="domain" description="UspA" evidence="3">
    <location>
        <begin position="8"/>
        <end position="144"/>
    </location>
</feature>
<evidence type="ECO:0000256" key="2">
    <source>
        <dbReference type="SAM" id="MobiDB-lite"/>
    </source>
</evidence>
<evidence type="ECO:0000256" key="1">
    <source>
        <dbReference type="ARBA" id="ARBA00008791"/>
    </source>
</evidence>